<evidence type="ECO:0000313" key="10">
    <source>
        <dbReference type="EMBL" id="SEB13738.1"/>
    </source>
</evidence>
<dbReference type="NCBIfam" id="NF002204">
    <property type="entry name" value="PRK01077.1"/>
    <property type="match status" value="1"/>
</dbReference>
<dbReference type="InterPro" id="IPR029062">
    <property type="entry name" value="Class_I_gatase-like"/>
</dbReference>
<keyword evidence="6 7" id="KW-0315">Glutamine amidotransferase</keyword>
<evidence type="ECO:0000256" key="3">
    <source>
        <dbReference type="ARBA" id="ARBA00022741"/>
    </source>
</evidence>
<dbReference type="InterPro" id="IPR004484">
    <property type="entry name" value="CbiA/CobB_synth"/>
</dbReference>
<comment type="similarity">
    <text evidence="7">Belongs to the CobB/CbiA family.</text>
</comment>
<gene>
    <name evidence="7" type="primary">cbiA</name>
    <name evidence="10" type="ORF">SAMN05421743_11939</name>
</gene>
<dbReference type="PANTHER" id="PTHR43873:SF1">
    <property type="entry name" value="COBYRINATE A,C-DIAMIDE SYNTHASE"/>
    <property type="match status" value="1"/>
</dbReference>
<dbReference type="InterPro" id="IPR011698">
    <property type="entry name" value="GATase_3"/>
</dbReference>
<dbReference type="CDD" id="cd03130">
    <property type="entry name" value="GATase1_CobB"/>
    <property type="match status" value="1"/>
</dbReference>
<dbReference type="OrthoDB" id="9764035at2"/>
<comment type="function">
    <text evidence="7">Catalyzes the ATP-dependent amidation of the two carboxylate groups at positions a and c of cobyrinate, using either L-glutamine or ammonia as the nitrogen source.</text>
</comment>
<comment type="pathway">
    <text evidence="7">Cofactor biosynthesis; adenosylcobalamin biosynthesis; cob(II)yrinate a,c-diamide from sirohydrochlorin (anaerobic route): step 10/10.</text>
</comment>
<evidence type="ECO:0000259" key="8">
    <source>
        <dbReference type="Pfam" id="PF01656"/>
    </source>
</evidence>
<dbReference type="PROSITE" id="PS51274">
    <property type="entry name" value="GATASE_COBBQ"/>
    <property type="match status" value="1"/>
</dbReference>
<dbReference type="SUPFAM" id="SSF52317">
    <property type="entry name" value="Class I glutamine amidotransferase-like"/>
    <property type="match status" value="1"/>
</dbReference>
<feature type="domain" description="CobB/CobQ-like glutamine amidotransferase" evidence="9">
    <location>
        <begin position="250"/>
        <end position="440"/>
    </location>
</feature>
<organism evidence="10 11">
    <name type="scientific">Thalassobacillus cyri</name>
    <dbReference type="NCBI Taxonomy" id="571932"/>
    <lineage>
        <taxon>Bacteria</taxon>
        <taxon>Bacillati</taxon>
        <taxon>Bacillota</taxon>
        <taxon>Bacilli</taxon>
        <taxon>Bacillales</taxon>
        <taxon>Bacillaceae</taxon>
        <taxon>Thalassobacillus</taxon>
    </lineage>
</organism>
<sequence>MTERRVVIAGTGSGVGKTTLTIGLMAALKKEGLVVQGFKCGPDYIDPTYHTAVTGRPSRNLDSWMLNEDIVKDIFNRGSTGSDISLIEGVMGFYDGKNPRSNKGSTAEVSMLTKSPVILVINCESMARSAAAIVKGFQCLSKAVNVVGVIANRVGSEGHFKLVKTAIEEECHIPVIGYLLRGNNIEIPERHLGLVPAVERGELEGFFERLGDLVSETIDLEKLLELSVTEPLHINGSPTIFAKKEEKVCRIAVAKDAAFNFYYKENLELLEANGAELVYFSPLAGEKLPEPIDGLYLGGGFPEEFVNELAREEKVKQSIKEAIKAGLPTLAECGGFMYLAETIQTTDQKEYEMLGIVPGKVKMQTKRAALGYREITGIKGNFLLPDHLKAKGHEYHYSNFHSNREVPSAYETKGMRDMKREGYMNTNLIAGYTHFHFASSPMMVKNWIQKCKENSRDSSYVSNLESYKVNGIFTATEPIAKGNGLNEI</sequence>
<dbReference type="GO" id="GO:0005524">
    <property type="term" value="F:ATP binding"/>
    <property type="evidence" value="ECO:0007669"/>
    <property type="project" value="UniProtKB-UniRule"/>
</dbReference>
<dbReference type="CDD" id="cd05388">
    <property type="entry name" value="CobB_N"/>
    <property type="match status" value="1"/>
</dbReference>
<dbReference type="STRING" id="571932.SAMN05421743_11939"/>
<reference evidence="10 11" key="1">
    <citation type="submission" date="2016-10" db="EMBL/GenBank/DDBJ databases">
        <authorList>
            <person name="de Groot N.N."/>
        </authorList>
    </citation>
    <scope>NUCLEOTIDE SEQUENCE [LARGE SCALE GENOMIC DNA]</scope>
    <source>
        <strain evidence="10 11">CCM7597</strain>
    </source>
</reference>
<evidence type="ECO:0000256" key="7">
    <source>
        <dbReference type="HAMAP-Rule" id="MF_00027"/>
    </source>
</evidence>
<dbReference type="InterPro" id="IPR002586">
    <property type="entry name" value="CobQ/CobB/MinD/ParA_Nub-bd_dom"/>
</dbReference>
<evidence type="ECO:0000256" key="2">
    <source>
        <dbReference type="ARBA" id="ARBA00022598"/>
    </source>
</evidence>
<keyword evidence="4 7" id="KW-0067">ATP-binding</keyword>
<keyword evidence="3 7" id="KW-0547">Nucleotide-binding</keyword>
<comment type="miscellaneous">
    <text evidence="7">The a and c carboxylates of cobyrinate are activated for nucleophilic attack via formation of a phosphorylated intermediate by ATP. CbiA catalyzes first the amidation of the c-carboxylate, and then that of the a-carboxylate.</text>
</comment>
<dbReference type="GO" id="GO:0042242">
    <property type="term" value="F:cobyrinic acid a,c-diamide synthase activity"/>
    <property type="evidence" value="ECO:0007669"/>
    <property type="project" value="UniProtKB-UniRule"/>
</dbReference>
<proteinExistence type="inferred from homology"/>
<dbReference type="GO" id="GO:0009236">
    <property type="term" value="P:cobalamin biosynthetic process"/>
    <property type="evidence" value="ECO:0007669"/>
    <property type="project" value="UniProtKB-UniRule"/>
</dbReference>
<dbReference type="UniPathway" id="UPA00148">
    <property type="reaction ID" value="UER00231"/>
</dbReference>
<feature type="domain" description="CobQ/CobB/MinD/ParA nucleotide binding" evidence="8">
    <location>
        <begin position="6"/>
        <end position="192"/>
    </location>
</feature>
<evidence type="ECO:0000256" key="4">
    <source>
        <dbReference type="ARBA" id="ARBA00022840"/>
    </source>
</evidence>
<comment type="catalytic activity">
    <reaction evidence="7">
        <text>cob(II)yrinate + 2 L-glutamine + 2 ATP + 2 H2O = cob(II)yrinate a,c diamide + 2 L-glutamate + 2 ADP + 2 phosphate + 2 H(+)</text>
        <dbReference type="Rhea" id="RHEA:26289"/>
        <dbReference type="ChEBI" id="CHEBI:15377"/>
        <dbReference type="ChEBI" id="CHEBI:15378"/>
        <dbReference type="ChEBI" id="CHEBI:29985"/>
        <dbReference type="ChEBI" id="CHEBI:30616"/>
        <dbReference type="ChEBI" id="CHEBI:43474"/>
        <dbReference type="ChEBI" id="CHEBI:58359"/>
        <dbReference type="ChEBI" id="CHEBI:58537"/>
        <dbReference type="ChEBI" id="CHEBI:58894"/>
        <dbReference type="ChEBI" id="CHEBI:456216"/>
        <dbReference type="EC" id="6.3.5.11"/>
    </reaction>
</comment>
<accession>A0A1H4GXW1</accession>
<protein>
    <recommendedName>
        <fullName evidence="7">Cobyrinate a,c-diamide synthase</fullName>
        <ecNumber evidence="7">6.3.5.11</ecNumber>
    </recommendedName>
    <alternativeName>
        <fullName evidence="7">Cobyrinic acid a,c-diamide synthetase</fullName>
    </alternativeName>
</protein>
<evidence type="ECO:0000259" key="9">
    <source>
        <dbReference type="Pfam" id="PF07685"/>
    </source>
</evidence>
<dbReference type="EC" id="6.3.5.11" evidence="7"/>
<keyword evidence="11" id="KW-1185">Reference proteome</keyword>
<keyword evidence="7" id="KW-0169">Cobalamin biosynthesis</keyword>
<dbReference type="EMBL" id="FNQR01000019">
    <property type="protein sequence ID" value="SEB13738.1"/>
    <property type="molecule type" value="Genomic_DNA"/>
</dbReference>
<dbReference type="Proteomes" id="UP000198584">
    <property type="component" value="Unassembled WGS sequence"/>
</dbReference>
<dbReference type="NCBIfam" id="TIGR00379">
    <property type="entry name" value="cobB"/>
    <property type="match status" value="1"/>
</dbReference>
<dbReference type="PANTHER" id="PTHR43873">
    <property type="entry name" value="COBYRINATE A,C-DIAMIDE SYNTHASE"/>
    <property type="match status" value="1"/>
</dbReference>
<dbReference type="InterPro" id="IPR027417">
    <property type="entry name" value="P-loop_NTPase"/>
</dbReference>
<evidence type="ECO:0000313" key="11">
    <source>
        <dbReference type="Proteomes" id="UP000198584"/>
    </source>
</evidence>
<evidence type="ECO:0000256" key="1">
    <source>
        <dbReference type="ARBA" id="ARBA00001946"/>
    </source>
</evidence>
<evidence type="ECO:0000256" key="6">
    <source>
        <dbReference type="ARBA" id="ARBA00022962"/>
    </source>
</evidence>
<comment type="cofactor">
    <cofactor evidence="1 7">
        <name>Mg(2+)</name>
        <dbReference type="ChEBI" id="CHEBI:18420"/>
    </cofactor>
</comment>
<evidence type="ECO:0000256" key="5">
    <source>
        <dbReference type="ARBA" id="ARBA00022842"/>
    </source>
</evidence>
<name>A0A1H4GXW1_9BACI</name>
<comment type="domain">
    <text evidence="7">Comprises of two domains. The C-terminal domain contains the binding site for glutamine and catalyzes the hydrolysis of this substrate to glutamate and ammonia. The N-terminal domain is anticipated to bind ATP and cobyrinate and catalyzes the ultimate synthesis of the diamide product. The ammonia produced via the glutaminase domain is probably translocated to the adjacent domain via a molecular tunnel, where it reacts with an activated intermediate.</text>
</comment>
<dbReference type="AlphaFoldDB" id="A0A1H4GXW1"/>
<dbReference type="Gene3D" id="3.40.50.300">
    <property type="entry name" value="P-loop containing nucleotide triphosphate hydrolases"/>
    <property type="match status" value="2"/>
</dbReference>
<dbReference type="SUPFAM" id="SSF52540">
    <property type="entry name" value="P-loop containing nucleoside triphosphate hydrolases"/>
    <property type="match status" value="1"/>
</dbReference>
<dbReference type="RefSeq" id="WP_093046329.1">
    <property type="nucleotide sequence ID" value="NZ_FNQR01000019.1"/>
</dbReference>
<dbReference type="Pfam" id="PF01656">
    <property type="entry name" value="CbiA"/>
    <property type="match status" value="1"/>
</dbReference>
<keyword evidence="5 7" id="KW-0460">Magnesium</keyword>
<feature type="active site" description="Nucleophile" evidence="7">
    <location>
        <position position="333"/>
    </location>
</feature>
<dbReference type="HAMAP" id="MF_00027">
    <property type="entry name" value="CobB_CbiA"/>
    <property type="match status" value="1"/>
</dbReference>
<dbReference type="Gene3D" id="3.40.50.880">
    <property type="match status" value="1"/>
</dbReference>
<dbReference type="Pfam" id="PF07685">
    <property type="entry name" value="GATase_3"/>
    <property type="match status" value="1"/>
</dbReference>
<feature type="site" description="Increases nucleophilicity of active site Cys" evidence="7">
    <location>
        <position position="434"/>
    </location>
</feature>
<keyword evidence="2 7" id="KW-0436">Ligase</keyword>